<dbReference type="SUPFAM" id="SSF57850">
    <property type="entry name" value="RING/U-box"/>
    <property type="match status" value="1"/>
</dbReference>
<reference evidence="1 2" key="1">
    <citation type="submission" date="2024-02" db="EMBL/GenBank/DDBJ databases">
        <authorList>
            <person name="Chen Y."/>
            <person name="Shah S."/>
            <person name="Dougan E. K."/>
            <person name="Thang M."/>
            <person name="Chan C."/>
        </authorList>
    </citation>
    <scope>NUCLEOTIDE SEQUENCE [LARGE SCALE GENOMIC DNA]</scope>
</reference>
<dbReference type="PROSITE" id="PS51698">
    <property type="entry name" value="U_BOX"/>
    <property type="match status" value="1"/>
</dbReference>
<comment type="caution">
    <text evidence="1">The sequence shown here is derived from an EMBL/GenBank/DDBJ whole genome shotgun (WGS) entry which is preliminary data.</text>
</comment>
<gene>
    <name evidence="1" type="ORF">CCMP2556_LOCUS13604</name>
</gene>
<dbReference type="InterPro" id="IPR003613">
    <property type="entry name" value="Ubox_domain"/>
</dbReference>
<organism evidence="1 2">
    <name type="scientific">Durusdinium trenchii</name>
    <dbReference type="NCBI Taxonomy" id="1381693"/>
    <lineage>
        <taxon>Eukaryota</taxon>
        <taxon>Sar</taxon>
        <taxon>Alveolata</taxon>
        <taxon>Dinophyceae</taxon>
        <taxon>Suessiales</taxon>
        <taxon>Symbiodiniaceae</taxon>
        <taxon>Durusdinium</taxon>
    </lineage>
</organism>
<evidence type="ECO:0000313" key="2">
    <source>
        <dbReference type="Proteomes" id="UP001642484"/>
    </source>
</evidence>
<dbReference type="PANTHER" id="PTHR46573">
    <property type="entry name" value="WD REPEAT, SAM AND U-BOX DOMAIN-CONTAINING PROTEIN 1"/>
    <property type="match status" value="1"/>
</dbReference>
<dbReference type="EMBL" id="CAXAMN010006803">
    <property type="protein sequence ID" value="CAK9019275.1"/>
    <property type="molecule type" value="Genomic_DNA"/>
</dbReference>
<dbReference type="Gene3D" id="3.30.40.10">
    <property type="entry name" value="Zinc/RING finger domain, C3HC4 (zinc finger)"/>
    <property type="match status" value="1"/>
</dbReference>
<dbReference type="InterPro" id="IPR052085">
    <property type="entry name" value="WD-SAM-U-box"/>
</dbReference>
<dbReference type="Pfam" id="PF04564">
    <property type="entry name" value="U-box"/>
    <property type="match status" value="1"/>
</dbReference>
<dbReference type="PANTHER" id="PTHR46573:SF1">
    <property type="entry name" value="WD REPEAT, SAM AND U-BOX DOMAIN-CONTAINING PROTEIN 1"/>
    <property type="match status" value="1"/>
</dbReference>
<proteinExistence type="predicted"/>
<accession>A0ABP0JXR0</accession>
<evidence type="ECO:0000313" key="1">
    <source>
        <dbReference type="EMBL" id="CAK9019275.1"/>
    </source>
</evidence>
<sequence>MLGAARPATPSETAATFKAMTGSPELSTPADFICPITQDIMEDPVVAADGVSYERYAIELWWRNGHHSSPLTNLPLEHAMLLPNQALRNLIQEHLSSWSLEQLDELQRRRQREQRRLHDANGSDAVSAVPRFASNFCISTQVMQDSHPAFLLLALSRRLL</sequence>
<dbReference type="Proteomes" id="UP001642484">
    <property type="component" value="Unassembled WGS sequence"/>
</dbReference>
<protein>
    <submittedName>
        <fullName evidence="1">Uncharacterized protein</fullName>
    </submittedName>
</protein>
<dbReference type="InterPro" id="IPR013083">
    <property type="entry name" value="Znf_RING/FYVE/PHD"/>
</dbReference>
<dbReference type="SMART" id="SM00504">
    <property type="entry name" value="Ubox"/>
    <property type="match status" value="1"/>
</dbReference>
<dbReference type="CDD" id="cd16655">
    <property type="entry name" value="RING-Ubox_WDSUB1-like"/>
    <property type="match status" value="1"/>
</dbReference>
<name>A0ABP0JXR0_9DINO</name>
<keyword evidence="2" id="KW-1185">Reference proteome</keyword>